<evidence type="ECO:0000313" key="2">
    <source>
        <dbReference type="EMBL" id="KZC06899.1"/>
    </source>
</evidence>
<dbReference type="Proteomes" id="UP000076502">
    <property type="component" value="Unassembled WGS sequence"/>
</dbReference>
<evidence type="ECO:0000313" key="3">
    <source>
        <dbReference type="Proteomes" id="UP000076502"/>
    </source>
</evidence>
<reference evidence="2 3" key="1">
    <citation type="submission" date="2015-07" db="EMBL/GenBank/DDBJ databases">
        <title>The genome of Dufourea novaeangliae.</title>
        <authorList>
            <person name="Pan H."/>
            <person name="Kapheim K."/>
        </authorList>
    </citation>
    <scope>NUCLEOTIDE SEQUENCE [LARGE SCALE GENOMIC DNA]</scope>
    <source>
        <strain evidence="2">0120121106</strain>
        <tissue evidence="2">Whole body</tissue>
    </source>
</reference>
<accession>A0A154P4M2</accession>
<gene>
    <name evidence="2" type="ORF">WN55_08133</name>
</gene>
<feature type="compositionally biased region" description="Polar residues" evidence="1">
    <location>
        <begin position="24"/>
        <end position="55"/>
    </location>
</feature>
<dbReference type="EMBL" id="KQ434819">
    <property type="protein sequence ID" value="KZC06899.1"/>
    <property type="molecule type" value="Genomic_DNA"/>
</dbReference>
<dbReference type="AlphaFoldDB" id="A0A154P4M2"/>
<evidence type="ECO:0000256" key="1">
    <source>
        <dbReference type="SAM" id="MobiDB-lite"/>
    </source>
</evidence>
<sequence>MKNSIPSRTKLSVKKELIFKASSSNTNIKDSSPLQKSPKTPRNSIVVSNSQSNPGTKLKGGRIKEAVSKEAVQKRTNIAISRLFPVSFSV</sequence>
<feature type="region of interest" description="Disordered" evidence="1">
    <location>
        <begin position="24"/>
        <end position="63"/>
    </location>
</feature>
<organism evidence="2 3">
    <name type="scientific">Dufourea novaeangliae</name>
    <name type="common">Sweat bee</name>
    <dbReference type="NCBI Taxonomy" id="178035"/>
    <lineage>
        <taxon>Eukaryota</taxon>
        <taxon>Metazoa</taxon>
        <taxon>Ecdysozoa</taxon>
        <taxon>Arthropoda</taxon>
        <taxon>Hexapoda</taxon>
        <taxon>Insecta</taxon>
        <taxon>Pterygota</taxon>
        <taxon>Neoptera</taxon>
        <taxon>Endopterygota</taxon>
        <taxon>Hymenoptera</taxon>
        <taxon>Apocrita</taxon>
        <taxon>Aculeata</taxon>
        <taxon>Apoidea</taxon>
        <taxon>Anthophila</taxon>
        <taxon>Halictidae</taxon>
        <taxon>Rophitinae</taxon>
        <taxon>Dufourea</taxon>
    </lineage>
</organism>
<proteinExistence type="predicted"/>
<name>A0A154P4M2_DUFNO</name>
<keyword evidence="3" id="KW-1185">Reference proteome</keyword>
<protein>
    <submittedName>
        <fullName evidence="2">Uncharacterized protein</fullName>
    </submittedName>
</protein>